<dbReference type="Proteomes" id="UP000245489">
    <property type="component" value="Unassembled WGS sequence"/>
</dbReference>
<comment type="caution">
    <text evidence="3">The sequence shown here is derived from an EMBL/GenBank/DDBJ whole genome shotgun (WGS) entry which is preliminary data.</text>
</comment>
<dbReference type="InterPro" id="IPR007621">
    <property type="entry name" value="TPM_dom"/>
</dbReference>
<dbReference type="AlphaFoldDB" id="A0A316EA93"/>
<keyword evidence="1" id="KW-1133">Transmembrane helix</keyword>
<dbReference type="Pfam" id="PF04536">
    <property type="entry name" value="TPM_phosphatase"/>
    <property type="match status" value="1"/>
</dbReference>
<name>A0A316EA93_9BACT</name>
<feature type="domain" description="TPM" evidence="2">
    <location>
        <begin position="73"/>
        <end position="196"/>
    </location>
</feature>
<dbReference type="PANTHER" id="PTHR30373">
    <property type="entry name" value="UPF0603 PROTEIN YGCG"/>
    <property type="match status" value="1"/>
</dbReference>
<gene>
    <name evidence="3" type="ORF">LV89_02740</name>
</gene>
<reference evidence="3 4" key="1">
    <citation type="submission" date="2018-05" db="EMBL/GenBank/DDBJ databases">
        <title>Genomic Encyclopedia of Archaeal and Bacterial Type Strains, Phase II (KMG-II): from individual species to whole genera.</title>
        <authorList>
            <person name="Goeker M."/>
        </authorList>
    </citation>
    <scope>NUCLEOTIDE SEQUENCE [LARGE SCALE GENOMIC DNA]</scope>
    <source>
        <strain evidence="3 4">DSM 22214</strain>
    </source>
</reference>
<feature type="transmembrane region" description="Helical" evidence="1">
    <location>
        <begin position="42"/>
        <end position="60"/>
    </location>
</feature>
<accession>A0A316EA93</accession>
<feature type="transmembrane region" description="Helical" evidence="1">
    <location>
        <begin position="212"/>
        <end position="231"/>
    </location>
</feature>
<feature type="transmembrane region" description="Helical" evidence="1">
    <location>
        <begin position="12"/>
        <end position="30"/>
    </location>
</feature>
<keyword evidence="1" id="KW-0812">Transmembrane</keyword>
<evidence type="ECO:0000259" key="2">
    <source>
        <dbReference type="Pfam" id="PF04536"/>
    </source>
</evidence>
<dbReference type="PANTHER" id="PTHR30373:SF2">
    <property type="entry name" value="UPF0603 PROTEIN YGCG"/>
    <property type="match status" value="1"/>
</dbReference>
<dbReference type="Gene3D" id="3.10.310.50">
    <property type="match status" value="1"/>
</dbReference>
<evidence type="ECO:0000256" key="1">
    <source>
        <dbReference type="SAM" id="Phobius"/>
    </source>
</evidence>
<evidence type="ECO:0000313" key="3">
    <source>
        <dbReference type="EMBL" id="PWK26259.1"/>
    </source>
</evidence>
<keyword evidence="1" id="KW-0472">Membrane</keyword>
<keyword evidence="4" id="KW-1185">Reference proteome</keyword>
<protein>
    <recommendedName>
        <fullName evidence="2">TPM domain-containing protein</fullName>
    </recommendedName>
</protein>
<proteinExistence type="predicted"/>
<dbReference type="EMBL" id="QGGO01000013">
    <property type="protein sequence ID" value="PWK26259.1"/>
    <property type="molecule type" value="Genomic_DNA"/>
</dbReference>
<organism evidence="3 4">
    <name type="scientific">Arcicella aurantiaca</name>
    <dbReference type="NCBI Taxonomy" id="591202"/>
    <lineage>
        <taxon>Bacteria</taxon>
        <taxon>Pseudomonadati</taxon>
        <taxon>Bacteroidota</taxon>
        <taxon>Cytophagia</taxon>
        <taxon>Cytophagales</taxon>
        <taxon>Flectobacillaceae</taxon>
        <taxon>Arcicella</taxon>
    </lineage>
</organism>
<evidence type="ECO:0000313" key="4">
    <source>
        <dbReference type="Proteomes" id="UP000245489"/>
    </source>
</evidence>
<sequence>MRFVKEKLCKFWFLVIYPFAFSQIAFRLVHITNHHNFMFRKLFPYIITVFCLMFTAISNGQDIPAKPNPPRLVNDFVMKLSPTELQSLEQKLRGYADSTSTQITIVIVKTTGDSAPYDYAMKIAKDWGVGQKDKNNGLVLLWATETRKLRIVTGRGMEATITDAIAKRIINTILKPYFQAGQFYQGLDEATSEIMKRASGEFQADPESDEDVGFWVILIIIIVVLVILFIIGSRNGGGGSGGRRSYRDSGWGGPIIFSSGGSSGWGGGSSNSGGGGGGFDFGGFGGGDFGGGGAGGDY</sequence>